<sequence>MIELIATAESLEQAEALLDVGADRLYIGGHPFGLRLPQPLSLEQIEDVIKRAHQRGKKVTVSCNALMHNQQIAQLPDYLQKLADFGADAVAIGDPGAMFTLKELKLELPFVYDAGTLVTSAEQIAFWVNQGASGAVAARELTLKELFAMQKKLKQPVEVQVYGPTCIHQSGRPLLTNYFTYTHAEAPDQQLFLRDPKNADSQYPIFEDEDGTHIFSTEDLSLIGQLGAMQEHGLKTWKLDGVLLHGDRFVRIVALFDEARRAVEAGAFVPESFANRLAKLQPAHRPLGTGFYLKNPEDVH</sequence>
<dbReference type="InterPro" id="IPR001539">
    <property type="entry name" value="Peptidase_U32"/>
</dbReference>
<proteinExistence type="predicted"/>
<dbReference type="GO" id="GO:0008233">
    <property type="term" value="F:peptidase activity"/>
    <property type="evidence" value="ECO:0007669"/>
    <property type="project" value="UniProtKB-KW"/>
</dbReference>
<keyword evidence="1" id="KW-0378">Hydrolase</keyword>
<reference evidence="1 2" key="1">
    <citation type="submission" date="2019-09" db="EMBL/GenBank/DDBJ databases">
        <title>Complete genome sequence of Sporolactobacillus terrae 70-3.</title>
        <authorList>
            <person name="Tanaka N."/>
            <person name="Shiwa Y."/>
            <person name="Fujita N."/>
            <person name="Tanasupawat S."/>
        </authorList>
    </citation>
    <scope>NUCLEOTIDE SEQUENCE [LARGE SCALE GENOMIC DNA]</scope>
    <source>
        <strain evidence="1 2">70-3</strain>
    </source>
</reference>
<dbReference type="Proteomes" id="UP000326951">
    <property type="component" value="Chromosome"/>
</dbReference>
<keyword evidence="1" id="KW-0645">Protease</keyword>
<protein>
    <submittedName>
        <fullName evidence="1">Protease</fullName>
    </submittedName>
</protein>
<dbReference type="PANTHER" id="PTHR30217:SF12">
    <property type="entry name" value="U32 FAMILY PEPTIDASE"/>
    <property type="match status" value="1"/>
</dbReference>
<accession>A0A5K7WU15</accession>
<dbReference type="PANTHER" id="PTHR30217">
    <property type="entry name" value="PEPTIDASE U32 FAMILY"/>
    <property type="match status" value="1"/>
</dbReference>
<dbReference type="AlphaFoldDB" id="A0A5K7WU15"/>
<dbReference type="EMBL" id="AP021853">
    <property type="protein sequence ID" value="BBN98171.1"/>
    <property type="molecule type" value="Genomic_DNA"/>
</dbReference>
<dbReference type="GO" id="GO:0006508">
    <property type="term" value="P:proteolysis"/>
    <property type="evidence" value="ECO:0007669"/>
    <property type="project" value="UniProtKB-KW"/>
</dbReference>
<name>A0A5K7WU15_9BACL</name>
<gene>
    <name evidence="1" type="ORF">St703_08760</name>
</gene>
<evidence type="ECO:0000313" key="2">
    <source>
        <dbReference type="Proteomes" id="UP000326951"/>
    </source>
</evidence>
<dbReference type="Pfam" id="PF01136">
    <property type="entry name" value="Peptidase_U32"/>
    <property type="match status" value="1"/>
</dbReference>
<dbReference type="SUPFAM" id="SSF51395">
    <property type="entry name" value="FMN-linked oxidoreductases"/>
    <property type="match status" value="1"/>
</dbReference>
<dbReference type="InterPro" id="IPR051454">
    <property type="entry name" value="RNA/ubiquinone_mod_enzymes"/>
</dbReference>
<evidence type="ECO:0000313" key="1">
    <source>
        <dbReference type="EMBL" id="BBN98171.1"/>
    </source>
</evidence>
<organism evidence="1 2">
    <name type="scientific">Sporolactobacillus terrae</name>
    <dbReference type="NCBI Taxonomy" id="269673"/>
    <lineage>
        <taxon>Bacteria</taxon>
        <taxon>Bacillati</taxon>
        <taxon>Bacillota</taxon>
        <taxon>Bacilli</taxon>
        <taxon>Bacillales</taxon>
        <taxon>Sporolactobacillaceae</taxon>
        <taxon>Sporolactobacillus</taxon>
    </lineage>
</organism>